<dbReference type="RefSeq" id="WP_055408490.1">
    <property type="nucleotide sequence ID" value="NZ_CP013011.1"/>
</dbReference>
<evidence type="ECO:0000313" key="3">
    <source>
        <dbReference type="Proteomes" id="UP000196694"/>
    </source>
</evidence>
<dbReference type="AlphaFoldDB" id="A0A211YRA8"/>
<feature type="transmembrane region" description="Helical" evidence="1">
    <location>
        <begin position="90"/>
        <end position="107"/>
    </location>
</feature>
<accession>A0A211YRA8</accession>
<feature type="transmembrane region" description="Helical" evidence="1">
    <location>
        <begin position="223"/>
        <end position="245"/>
    </location>
</feature>
<comment type="caution">
    <text evidence="2">The sequence shown here is derived from an EMBL/GenBank/DDBJ whole genome shotgun (WGS) entry which is preliminary data.</text>
</comment>
<feature type="transmembrane region" description="Helical" evidence="1">
    <location>
        <begin position="36"/>
        <end position="55"/>
    </location>
</feature>
<dbReference type="GeneID" id="26099165"/>
<organism evidence="2 3">
    <name type="scientific">Pyrodictium delaneyi</name>
    <dbReference type="NCBI Taxonomy" id="1273541"/>
    <lineage>
        <taxon>Archaea</taxon>
        <taxon>Thermoproteota</taxon>
        <taxon>Thermoprotei</taxon>
        <taxon>Desulfurococcales</taxon>
        <taxon>Pyrodictiaceae</taxon>
        <taxon>Pyrodictium</taxon>
    </lineage>
</organism>
<dbReference type="OrthoDB" id="385922at2157"/>
<protein>
    <submittedName>
        <fullName evidence="2">Uncharacterized protein</fullName>
    </submittedName>
</protein>
<feature type="transmembrane region" description="Helical" evidence="1">
    <location>
        <begin position="12"/>
        <end position="30"/>
    </location>
</feature>
<feature type="transmembrane region" description="Helical" evidence="1">
    <location>
        <begin position="67"/>
        <end position="84"/>
    </location>
</feature>
<keyword evidence="1" id="KW-0812">Transmembrane</keyword>
<proteinExistence type="predicted"/>
<dbReference type="EMBL" id="NCQP01000001">
    <property type="protein sequence ID" value="OWJ55501.1"/>
    <property type="molecule type" value="Genomic_DNA"/>
</dbReference>
<evidence type="ECO:0000256" key="1">
    <source>
        <dbReference type="SAM" id="Phobius"/>
    </source>
</evidence>
<name>A0A211YRA8_9CREN</name>
<dbReference type="Proteomes" id="UP000196694">
    <property type="component" value="Unassembled WGS sequence"/>
</dbReference>
<reference evidence="2 3" key="1">
    <citation type="submission" date="2017-05" db="EMBL/GenBank/DDBJ databases">
        <title>The draft genome of the hyperthermophilic archaeon 'Pyrodictium delaneyi strain Hulk', an iron and nitrate reducer, reveals the capacity for sulfate reduction.</title>
        <authorList>
            <person name="Demey L.M."/>
            <person name="Miller C."/>
            <person name="Manzella M."/>
            <person name="Reguera G."/>
            <person name="Kashefi K."/>
        </authorList>
    </citation>
    <scope>NUCLEOTIDE SEQUENCE [LARGE SCALE GENOMIC DNA]</scope>
    <source>
        <strain evidence="2 3">Hulk</strain>
    </source>
</reference>
<keyword evidence="3" id="KW-1185">Reference proteome</keyword>
<feature type="transmembrane region" description="Helical" evidence="1">
    <location>
        <begin position="143"/>
        <end position="162"/>
    </location>
</feature>
<keyword evidence="1" id="KW-0472">Membrane</keyword>
<gene>
    <name evidence="2" type="ORF">Pdsh_01525</name>
</gene>
<keyword evidence="1" id="KW-1133">Transmembrane helix</keyword>
<sequence>MVLRELFRPPREPSALGIMVFSALVGIATAEQLNAIGTILAIFALLLHIFTFDAAFTAAQLRRKSKLALITILNAVPYLAATVAWRDYTLIVALLAYTPVLAVYLALGLRGMLRTPPGYVAGAALLSYAAILSAALAGNPTRLTLLAFVLMMLYTASTAAYVESRLPIRKTSPLLPLVLWLPAPILAAVEEPILLLTCIEPSAKFLANAARNTKIDMKMIKRLGWIEFARLTFFTALLVTVLVLLRA</sequence>
<feature type="transmembrane region" description="Helical" evidence="1">
    <location>
        <begin position="119"/>
        <end position="137"/>
    </location>
</feature>
<evidence type="ECO:0000313" key="2">
    <source>
        <dbReference type="EMBL" id="OWJ55501.1"/>
    </source>
</evidence>